<keyword evidence="7" id="KW-0508">mRNA splicing</keyword>
<dbReference type="PANTHER" id="PTHR15588">
    <property type="entry name" value="LSM1"/>
    <property type="match status" value="1"/>
</dbReference>
<feature type="compositionally biased region" description="Basic and acidic residues" evidence="13">
    <location>
        <begin position="467"/>
        <end position="477"/>
    </location>
</feature>
<keyword evidence="6" id="KW-0694">RNA-binding</keyword>
<comment type="similarity">
    <text evidence="2">Belongs to the snRNP Sm proteins family.</text>
</comment>
<evidence type="ECO:0000256" key="3">
    <source>
        <dbReference type="ARBA" id="ARBA00022490"/>
    </source>
</evidence>
<dbReference type="GO" id="GO:1990726">
    <property type="term" value="C:Lsm1-7-Pat1 complex"/>
    <property type="evidence" value="ECO:0007669"/>
    <property type="project" value="TreeGrafter"/>
</dbReference>
<feature type="region of interest" description="Disordered" evidence="13">
    <location>
        <begin position="434"/>
        <end position="477"/>
    </location>
</feature>
<evidence type="ECO:0000259" key="14">
    <source>
        <dbReference type="PROSITE" id="PS52002"/>
    </source>
</evidence>
<dbReference type="GO" id="GO:1990904">
    <property type="term" value="C:ribonucleoprotein complex"/>
    <property type="evidence" value="ECO:0007669"/>
    <property type="project" value="UniProtKB-KW"/>
</dbReference>
<comment type="subcellular location">
    <subcellularLocation>
        <location evidence="1">Cytoplasm</location>
        <location evidence="1">P-body</location>
    </subcellularLocation>
</comment>
<dbReference type="InterPro" id="IPR001163">
    <property type="entry name" value="Sm_dom_euk/arc"/>
</dbReference>
<comment type="function">
    <text evidence="10">Plays a role in the degradation of histone mRNAs, the only eukaryotic mRNAs that are not polyadenylated. Probably also part of an LSm subunits-containing complex involved in the general process of mRNA degradation.</text>
</comment>
<dbReference type="PROSITE" id="PS52002">
    <property type="entry name" value="SM"/>
    <property type="match status" value="1"/>
</dbReference>
<feature type="region of interest" description="Disordered" evidence="13">
    <location>
        <begin position="213"/>
        <end position="266"/>
    </location>
</feature>
<comment type="caution">
    <text evidence="15">The sequence shown here is derived from an EMBL/GenBank/DDBJ whole genome shotgun (WGS) entry which is preliminary data.</text>
</comment>
<dbReference type="Pfam" id="PF01423">
    <property type="entry name" value="LSM"/>
    <property type="match status" value="1"/>
</dbReference>
<evidence type="ECO:0000256" key="8">
    <source>
        <dbReference type="ARBA" id="ARBA00023274"/>
    </source>
</evidence>
<sequence length="477" mass="53358">MSRRTQKRTFIPVIVHDSTSSTTASSSESMTSAIPVPSLSGGSQSSVSDNSSTASQTLSKEMKPKVNVINILETDSTGNLVASPPAPLAPPADQVIYHCLFYILPCDHQSDNIDTWKTHVLSHFRGTRLPPTAICQWCPLEFRQPSNTSTSTSINTNTHQTWNAMLTHVAHDHFEKGHTLASARPNFELMKYMYNSKIITEDQLKAIQLCPSPDSPAYHPSQDPVRASIGSSDEPYCSTYSPRREKRLREQRRGISVHAKGQTDFSSRDVTFPLPSIITTFRRRSPLLAYETTTPATLLHPEQKLTYKMERLPIRESAGSPRQQGQNQPSGPPPVPQGPPQLPPQMFTTAAQLLDLTDKKLVLVLRDGRKLIGVLRSWDQFANLVLQDTVERIYSGNLYAEEHVGLYLVRGENVLLLGEIDLDKEDDLPETLTQASMKEVRELKAKEEEERKRKDKKSVGKLQTHGFEPEHSGEVLF</sequence>
<dbReference type="InterPro" id="IPR010920">
    <property type="entry name" value="LSM_dom_sf"/>
</dbReference>
<name>A0A6V8H8X6_TALPI</name>
<evidence type="ECO:0000313" key="16">
    <source>
        <dbReference type="Proteomes" id="UP000053095"/>
    </source>
</evidence>
<accession>A0A6V8H8X6</accession>
<dbReference type="SUPFAM" id="SSF50182">
    <property type="entry name" value="Sm-like ribonucleoproteins"/>
    <property type="match status" value="1"/>
</dbReference>
<dbReference type="GO" id="GO:0000290">
    <property type="term" value="P:deadenylation-dependent decapping of nuclear-transcribed mRNA"/>
    <property type="evidence" value="ECO:0007669"/>
    <property type="project" value="TreeGrafter"/>
</dbReference>
<dbReference type="Gene3D" id="2.30.30.100">
    <property type="match status" value="1"/>
</dbReference>
<dbReference type="EMBL" id="DF933820">
    <property type="protein sequence ID" value="GAM37537.1"/>
    <property type="molecule type" value="Genomic_DNA"/>
</dbReference>
<evidence type="ECO:0000256" key="6">
    <source>
        <dbReference type="ARBA" id="ARBA00022884"/>
    </source>
</evidence>
<reference evidence="16" key="1">
    <citation type="journal article" date="2015" name="Genome Announc.">
        <title>Draft genome sequence of Talaromyces cellulolyticus strain Y-94, a source of lignocellulosic biomass-degrading enzymes.</title>
        <authorList>
            <person name="Fujii T."/>
            <person name="Koike H."/>
            <person name="Sawayama S."/>
            <person name="Yano S."/>
            <person name="Inoue H."/>
        </authorList>
    </citation>
    <scope>NUCLEOTIDE SEQUENCE [LARGE SCALE GENOMIC DNA]</scope>
    <source>
        <strain evidence="16">Y-94</strain>
    </source>
</reference>
<feature type="region of interest" description="Disordered" evidence="13">
    <location>
        <begin position="1"/>
        <end position="60"/>
    </location>
</feature>
<organism evidence="15 16">
    <name type="scientific">Talaromyces pinophilus</name>
    <name type="common">Penicillium pinophilum</name>
    <dbReference type="NCBI Taxonomy" id="128442"/>
    <lineage>
        <taxon>Eukaryota</taxon>
        <taxon>Fungi</taxon>
        <taxon>Dikarya</taxon>
        <taxon>Ascomycota</taxon>
        <taxon>Pezizomycotina</taxon>
        <taxon>Eurotiomycetes</taxon>
        <taxon>Eurotiomycetidae</taxon>
        <taxon>Eurotiales</taxon>
        <taxon>Trichocomaceae</taxon>
        <taxon>Talaromyces</taxon>
        <taxon>Talaromyces sect. Talaromyces</taxon>
    </lineage>
</organism>
<dbReference type="GO" id="GO:0000932">
    <property type="term" value="C:P-body"/>
    <property type="evidence" value="ECO:0007669"/>
    <property type="project" value="UniProtKB-SubCell"/>
</dbReference>
<comment type="subunit">
    <text evidence="11">Interacts with SLBP; interaction with SLBP occurs when histone mRNA is being rapidly degraded during the S phase. LSm subunits form a heteromer with a donut shape.</text>
</comment>
<evidence type="ECO:0000313" key="15">
    <source>
        <dbReference type="EMBL" id="GAM37537.1"/>
    </source>
</evidence>
<dbReference type="GO" id="GO:0003729">
    <property type="term" value="F:mRNA binding"/>
    <property type="evidence" value="ECO:0007669"/>
    <property type="project" value="TreeGrafter"/>
</dbReference>
<feature type="compositionally biased region" description="Pro residues" evidence="13">
    <location>
        <begin position="330"/>
        <end position="343"/>
    </location>
</feature>
<keyword evidence="3" id="KW-0963">Cytoplasm</keyword>
<evidence type="ECO:0000256" key="12">
    <source>
        <dbReference type="ARBA" id="ARBA00067756"/>
    </source>
</evidence>
<dbReference type="FunFam" id="2.30.30.100:FF:000021">
    <property type="entry name" value="U6 snRNA-associated Sm-like protein LSm1"/>
    <property type="match status" value="1"/>
</dbReference>
<feature type="compositionally biased region" description="Basic and acidic residues" evidence="13">
    <location>
        <begin position="438"/>
        <end position="452"/>
    </location>
</feature>
<dbReference type="GO" id="GO:0008380">
    <property type="term" value="P:RNA splicing"/>
    <property type="evidence" value="ECO:0007669"/>
    <property type="project" value="UniProtKB-KW"/>
</dbReference>
<evidence type="ECO:0000256" key="7">
    <source>
        <dbReference type="ARBA" id="ARBA00023187"/>
    </source>
</evidence>
<evidence type="ECO:0000256" key="4">
    <source>
        <dbReference type="ARBA" id="ARBA00022553"/>
    </source>
</evidence>
<evidence type="ECO:0000256" key="10">
    <source>
        <dbReference type="ARBA" id="ARBA00056858"/>
    </source>
</evidence>
<dbReference type="InterPro" id="IPR047575">
    <property type="entry name" value="Sm"/>
</dbReference>
<evidence type="ECO:0000256" key="11">
    <source>
        <dbReference type="ARBA" id="ARBA00062159"/>
    </source>
</evidence>
<dbReference type="AlphaFoldDB" id="A0A6V8H8X6"/>
<dbReference type="InterPro" id="IPR044642">
    <property type="entry name" value="PTHR15588"/>
</dbReference>
<feature type="compositionally biased region" description="Low complexity" evidence="13">
    <location>
        <begin position="18"/>
        <end position="55"/>
    </location>
</feature>
<dbReference type="InterPro" id="IPR034104">
    <property type="entry name" value="Lsm1"/>
</dbReference>
<proteinExistence type="inferred from homology"/>
<keyword evidence="16" id="KW-1185">Reference proteome</keyword>
<dbReference type="PANTHER" id="PTHR15588:SF8">
    <property type="entry name" value="U6 SNRNA-ASSOCIATED SM-LIKE PROTEIN LSM1"/>
    <property type="match status" value="1"/>
</dbReference>
<keyword evidence="5" id="KW-0507">mRNA processing</keyword>
<gene>
    <name evidence="15" type="ORF">TCE0_024r07537</name>
</gene>
<evidence type="ECO:0000256" key="5">
    <source>
        <dbReference type="ARBA" id="ARBA00022664"/>
    </source>
</evidence>
<protein>
    <recommendedName>
        <fullName evidence="12">U6 snRNA-associated Sm-like protein LSm1</fullName>
    </recommendedName>
</protein>
<dbReference type="SMART" id="SM00651">
    <property type="entry name" value="Sm"/>
    <property type="match status" value="1"/>
</dbReference>
<dbReference type="CDD" id="cd01728">
    <property type="entry name" value="LSm1"/>
    <property type="match status" value="1"/>
</dbReference>
<evidence type="ECO:0000256" key="1">
    <source>
        <dbReference type="ARBA" id="ARBA00004201"/>
    </source>
</evidence>
<evidence type="ECO:0000256" key="9">
    <source>
        <dbReference type="ARBA" id="ARBA00025892"/>
    </source>
</evidence>
<evidence type="ECO:0000256" key="13">
    <source>
        <dbReference type="SAM" id="MobiDB-lite"/>
    </source>
</evidence>
<keyword evidence="8" id="KW-0687">Ribonucleoprotein</keyword>
<feature type="region of interest" description="Disordered" evidence="13">
    <location>
        <begin position="318"/>
        <end position="345"/>
    </location>
</feature>
<dbReference type="Proteomes" id="UP000053095">
    <property type="component" value="Unassembled WGS sequence"/>
</dbReference>
<comment type="subunit">
    <text evidence="9">Component of the heptameric LSM1-LSM7 complex, which consists of LSM1, LSM2, LSM3, LSM4, LSM5, LSM6 and LSM7. Component of the heptameric LSM2-LSM8 complex, which consists of LSM2, LSM3, LSM4, LSM5, LSM6, LSM7 and LSM8. The LSm subunits form a seven-membered ring structure with a doughnut shape.</text>
</comment>
<evidence type="ECO:0000256" key="2">
    <source>
        <dbReference type="ARBA" id="ARBA00006850"/>
    </source>
</evidence>
<dbReference type="GO" id="GO:0006397">
    <property type="term" value="P:mRNA processing"/>
    <property type="evidence" value="ECO:0007669"/>
    <property type="project" value="UniProtKB-KW"/>
</dbReference>
<keyword evidence="4" id="KW-0597">Phosphoprotein</keyword>
<feature type="domain" description="Sm" evidence="14">
    <location>
        <begin position="348"/>
        <end position="423"/>
    </location>
</feature>